<proteinExistence type="predicted"/>
<sequence>MCSLVVYACAYCPPFSLSQGHYKVLQNGETDAEVCHDIYEFLINWAERYVPPKLKPLWDHPA</sequence>
<organism evidence="1 2">
    <name type="scientific">Candidula unifasciata</name>
    <dbReference type="NCBI Taxonomy" id="100452"/>
    <lineage>
        <taxon>Eukaryota</taxon>
        <taxon>Metazoa</taxon>
        <taxon>Spiralia</taxon>
        <taxon>Lophotrochozoa</taxon>
        <taxon>Mollusca</taxon>
        <taxon>Gastropoda</taxon>
        <taxon>Heterobranchia</taxon>
        <taxon>Euthyneura</taxon>
        <taxon>Panpulmonata</taxon>
        <taxon>Eupulmonata</taxon>
        <taxon>Stylommatophora</taxon>
        <taxon>Helicina</taxon>
        <taxon>Helicoidea</taxon>
        <taxon>Geomitridae</taxon>
        <taxon>Candidula</taxon>
    </lineage>
</organism>
<gene>
    <name evidence="1" type="ORF">CUNI_LOCUS12032</name>
</gene>
<evidence type="ECO:0000313" key="1">
    <source>
        <dbReference type="EMBL" id="CAG5126474.1"/>
    </source>
</evidence>
<evidence type="ECO:0000313" key="2">
    <source>
        <dbReference type="Proteomes" id="UP000678393"/>
    </source>
</evidence>
<dbReference type="AlphaFoldDB" id="A0A8S3ZA75"/>
<feature type="non-terminal residue" evidence="1">
    <location>
        <position position="62"/>
    </location>
</feature>
<dbReference type="EMBL" id="CAJHNH020002367">
    <property type="protein sequence ID" value="CAG5126474.1"/>
    <property type="molecule type" value="Genomic_DNA"/>
</dbReference>
<reference evidence="1" key="1">
    <citation type="submission" date="2021-04" db="EMBL/GenBank/DDBJ databases">
        <authorList>
            <consortium name="Molecular Ecology Group"/>
        </authorList>
    </citation>
    <scope>NUCLEOTIDE SEQUENCE</scope>
</reference>
<keyword evidence="2" id="KW-1185">Reference proteome</keyword>
<protein>
    <submittedName>
        <fullName evidence="1">Uncharacterized protein</fullName>
    </submittedName>
</protein>
<accession>A0A8S3ZA75</accession>
<comment type="caution">
    <text evidence="1">The sequence shown here is derived from an EMBL/GenBank/DDBJ whole genome shotgun (WGS) entry which is preliminary data.</text>
</comment>
<dbReference type="Proteomes" id="UP000678393">
    <property type="component" value="Unassembled WGS sequence"/>
</dbReference>
<name>A0A8S3ZA75_9EUPU</name>